<gene>
    <name evidence="3" type="ORF">GRF29_1g3476933</name>
</gene>
<proteinExistence type="predicted"/>
<feature type="signal peptide" evidence="2">
    <location>
        <begin position="1"/>
        <end position="18"/>
    </location>
</feature>
<sequence>MKLFFILFAVLSAAFALATPLGEFGVGEVSADQGNVPQNVALKETQQERNSGYCWTHPFDCDLHCRIETCDWEDCYKCGWKECTHKNAELDENDGNAIQRRDPLAQDSETASTPTQEASSTEQGSRRDIATQENGDHDLSDFLANLERSLENRADCNSCKDHYNWCLDQCGSWWSPDQRPKECYEYCEIDTCKYQDCSTTCLTWYKCKNKRLL</sequence>
<keyword evidence="2" id="KW-0732">Signal</keyword>
<organism evidence="3 4">
    <name type="scientific">Pseudopithomyces chartarum</name>
    <dbReference type="NCBI Taxonomy" id="1892770"/>
    <lineage>
        <taxon>Eukaryota</taxon>
        <taxon>Fungi</taxon>
        <taxon>Dikarya</taxon>
        <taxon>Ascomycota</taxon>
        <taxon>Pezizomycotina</taxon>
        <taxon>Dothideomycetes</taxon>
        <taxon>Pleosporomycetidae</taxon>
        <taxon>Pleosporales</taxon>
        <taxon>Massarineae</taxon>
        <taxon>Didymosphaeriaceae</taxon>
        <taxon>Pseudopithomyces</taxon>
    </lineage>
</organism>
<dbReference type="Proteomes" id="UP001280581">
    <property type="component" value="Unassembled WGS sequence"/>
</dbReference>
<reference evidence="3 4" key="1">
    <citation type="submission" date="2021-02" db="EMBL/GenBank/DDBJ databases">
        <title>Genome assembly of Pseudopithomyces chartarum.</title>
        <authorList>
            <person name="Jauregui R."/>
            <person name="Singh J."/>
            <person name="Voisey C."/>
        </authorList>
    </citation>
    <scope>NUCLEOTIDE SEQUENCE [LARGE SCALE GENOMIC DNA]</scope>
    <source>
        <strain evidence="3 4">AGR01</strain>
    </source>
</reference>
<feature type="region of interest" description="Disordered" evidence="1">
    <location>
        <begin position="103"/>
        <end position="128"/>
    </location>
</feature>
<keyword evidence="4" id="KW-1185">Reference proteome</keyword>
<name>A0AAN6M914_9PLEO</name>
<evidence type="ECO:0000313" key="4">
    <source>
        <dbReference type="Proteomes" id="UP001280581"/>
    </source>
</evidence>
<evidence type="ECO:0000256" key="1">
    <source>
        <dbReference type="SAM" id="MobiDB-lite"/>
    </source>
</evidence>
<accession>A0AAN6M914</accession>
<evidence type="ECO:0000256" key="2">
    <source>
        <dbReference type="SAM" id="SignalP"/>
    </source>
</evidence>
<dbReference type="AlphaFoldDB" id="A0AAN6M914"/>
<dbReference type="EMBL" id="WVTA01000001">
    <property type="protein sequence ID" value="KAK3217560.1"/>
    <property type="molecule type" value="Genomic_DNA"/>
</dbReference>
<protein>
    <submittedName>
        <fullName evidence="3">Uncharacterized protein</fullName>
    </submittedName>
</protein>
<evidence type="ECO:0000313" key="3">
    <source>
        <dbReference type="EMBL" id="KAK3217560.1"/>
    </source>
</evidence>
<comment type="caution">
    <text evidence="3">The sequence shown here is derived from an EMBL/GenBank/DDBJ whole genome shotgun (WGS) entry which is preliminary data.</text>
</comment>
<feature type="compositionally biased region" description="Polar residues" evidence="1">
    <location>
        <begin position="107"/>
        <end position="123"/>
    </location>
</feature>
<feature type="chain" id="PRO_5042943459" evidence="2">
    <location>
        <begin position="19"/>
        <end position="213"/>
    </location>
</feature>